<evidence type="ECO:0000313" key="2">
    <source>
        <dbReference type="EMBL" id="GCD93376.1"/>
    </source>
</evidence>
<keyword evidence="3" id="KW-1185">Reference proteome</keyword>
<comment type="caution">
    <text evidence="2">The sequence shown here is derived from an EMBL/GenBank/DDBJ whole genome shotgun (WGS) entry which is preliminary data.</text>
</comment>
<dbReference type="AlphaFoldDB" id="A0A401YFH7"/>
<feature type="region of interest" description="Disordered" evidence="1">
    <location>
        <begin position="211"/>
        <end position="261"/>
    </location>
</feature>
<sequence length="261" mass="28215">MPPVEIGLLRRGRPRRLALSPPVGLVNGGCRGLRNRPKCDALSHRLRRRRKHPGTGYWQALTKFRRNPLKFVMTQGVRKRRESRTLSAMTSARAYDGGIYSPYSETPIYDRLVAERGRPEIGPFNVPLPDFAMHPLFGERPALPALPALPSSYSSPAPAYGSSTPGYGYNAPAPMPALPAPLPVPAQYGGAPQYGGGQYNNAPMSGYASMAPAAPQAPQPTVHQASQPGAGQYAAQYVQPPQVPAPRVPNMGEPGQFPPRY</sequence>
<dbReference type="Proteomes" id="UP000286931">
    <property type="component" value="Unassembled WGS sequence"/>
</dbReference>
<dbReference type="Pfam" id="PF20348">
    <property type="entry name" value="DUF6643"/>
    <property type="match status" value="1"/>
</dbReference>
<dbReference type="InterPro" id="IPR046585">
    <property type="entry name" value="DUF6643"/>
</dbReference>
<organism evidence="2 3">
    <name type="scientific">Embleya hyalina</name>
    <dbReference type="NCBI Taxonomy" id="516124"/>
    <lineage>
        <taxon>Bacteria</taxon>
        <taxon>Bacillati</taxon>
        <taxon>Actinomycetota</taxon>
        <taxon>Actinomycetes</taxon>
        <taxon>Kitasatosporales</taxon>
        <taxon>Streptomycetaceae</taxon>
        <taxon>Embleya</taxon>
    </lineage>
</organism>
<name>A0A401YFH7_9ACTN</name>
<protein>
    <submittedName>
        <fullName evidence="2">Uncharacterized protein</fullName>
    </submittedName>
</protein>
<reference evidence="2 3" key="1">
    <citation type="submission" date="2018-12" db="EMBL/GenBank/DDBJ databases">
        <title>Draft genome sequence of Embleya hyalina NBRC 13850T.</title>
        <authorList>
            <person name="Komaki H."/>
            <person name="Hosoyama A."/>
            <person name="Kimura A."/>
            <person name="Ichikawa N."/>
            <person name="Tamura T."/>
        </authorList>
    </citation>
    <scope>NUCLEOTIDE SEQUENCE [LARGE SCALE GENOMIC DNA]</scope>
    <source>
        <strain evidence="2 3">NBRC 13850</strain>
    </source>
</reference>
<feature type="compositionally biased region" description="Low complexity" evidence="1">
    <location>
        <begin position="211"/>
        <end position="240"/>
    </location>
</feature>
<evidence type="ECO:0000256" key="1">
    <source>
        <dbReference type="SAM" id="MobiDB-lite"/>
    </source>
</evidence>
<gene>
    <name evidence="2" type="ORF">EHYA_01020</name>
</gene>
<proteinExistence type="predicted"/>
<dbReference type="EMBL" id="BIFH01000014">
    <property type="protein sequence ID" value="GCD93376.1"/>
    <property type="molecule type" value="Genomic_DNA"/>
</dbReference>
<evidence type="ECO:0000313" key="3">
    <source>
        <dbReference type="Proteomes" id="UP000286931"/>
    </source>
</evidence>
<accession>A0A401YFH7</accession>